<feature type="domain" description="ATP-dependent helicase/deoxyribonuclease subunit B N-terminal" evidence="1">
    <location>
        <begin position="140"/>
        <end position="231"/>
    </location>
</feature>
<dbReference type="Gene3D" id="3.40.50.300">
    <property type="entry name" value="P-loop containing nucleotide triphosphate hydrolases"/>
    <property type="match status" value="2"/>
</dbReference>
<dbReference type="AlphaFoldDB" id="A0A3D3TNW8"/>
<dbReference type="EMBL" id="DQBS01000189">
    <property type="protein sequence ID" value="HCO70591.1"/>
    <property type="molecule type" value="Genomic_DNA"/>
</dbReference>
<proteinExistence type="predicted"/>
<evidence type="ECO:0000259" key="1">
    <source>
        <dbReference type="Pfam" id="PF21445"/>
    </source>
</evidence>
<dbReference type="Gene3D" id="1.10.486.10">
    <property type="entry name" value="PCRA, domain 4"/>
    <property type="match status" value="1"/>
</dbReference>
<gene>
    <name evidence="2" type="ORF">DIT26_08500</name>
</gene>
<dbReference type="SUPFAM" id="SSF52540">
    <property type="entry name" value="P-loop containing nucleoside triphosphate hydrolases"/>
    <property type="match status" value="1"/>
</dbReference>
<evidence type="ECO:0000313" key="3">
    <source>
        <dbReference type="Proteomes" id="UP000264215"/>
    </source>
</evidence>
<protein>
    <recommendedName>
        <fullName evidence="1">ATP-dependent helicase/deoxyribonuclease subunit B N-terminal domain-containing protein</fullName>
    </recommendedName>
</protein>
<dbReference type="InterPro" id="IPR049035">
    <property type="entry name" value="ADDB_N"/>
</dbReference>
<name>A0A3D3TNW8_9BACT</name>
<reference evidence="2 3" key="1">
    <citation type="journal article" date="2018" name="Nat. Biotechnol.">
        <title>A standardized bacterial taxonomy based on genome phylogeny substantially revises the tree of life.</title>
        <authorList>
            <person name="Parks D.H."/>
            <person name="Chuvochina M."/>
            <person name="Waite D.W."/>
            <person name="Rinke C."/>
            <person name="Skarshewski A."/>
            <person name="Chaumeil P.A."/>
            <person name="Hugenholtz P."/>
        </authorList>
    </citation>
    <scope>NUCLEOTIDE SEQUENCE [LARGE SCALE GENOMIC DNA]</scope>
    <source>
        <strain evidence="2">UBA9905</strain>
    </source>
</reference>
<dbReference type="InterPro" id="IPR027417">
    <property type="entry name" value="P-loop_NTPase"/>
</dbReference>
<accession>A0A3D3TNW8</accession>
<evidence type="ECO:0000313" key="2">
    <source>
        <dbReference type="EMBL" id="HCO70591.1"/>
    </source>
</evidence>
<dbReference type="Pfam" id="PF21445">
    <property type="entry name" value="ADDB_N"/>
    <property type="match status" value="1"/>
</dbReference>
<dbReference type="Proteomes" id="UP000264215">
    <property type="component" value="Unassembled WGS sequence"/>
</dbReference>
<organism evidence="2 3">
    <name type="scientific">Mesotoga infera</name>
    <dbReference type="NCBI Taxonomy" id="1236046"/>
    <lineage>
        <taxon>Bacteria</taxon>
        <taxon>Thermotogati</taxon>
        <taxon>Thermotogota</taxon>
        <taxon>Thermotogae</taxon>
        <taxon>Kosmotogales</taxon>
        <taxon>Kosmotogaceae</taxon>
        <taxon>Mesotoga</taxon>
    </lineage>
</organism>
<sequence>MKGILVCGKEGRRRSDYLLQKIQKSYSEDPFSFLFVGPSSFFLQTVKDSLLNSGLSIAAGQFSTERSLAMKIVREMFPDRRAVPERGERIEIAKAFEKVKKYYPSEKATSYFHEAIVVLKENLGNFETAFGKEDAVPEVLKKVYAELQKHFEEKKLFDSYDAMKLAAEQTDLERGVFGNTLFIDGFYDFSPATRAFLKNIMRCFDEVYLSCPEDSDRRNLFRESQTLSDLFEGIDFDTINVDRSEIGPLTKVKEILFSDREELNDTECENAEIVECNDLYGEVDFVAREVKRAIAKGELRPEEIEIVIPNQDYWRVFKKSLNDFGIPVVSKNSVSLLESKSVQTLLLPLEVVSDSFEPSGILEMIDAGYGGGTIDSVLFEKVMASAGLQFEMSGVTAEDAKKVWLEKLENYKRFLDAKSESLASNDDLDEDFSALSQIQEIKEEIRFIDDAAKPAVKRVFSLLNSIERNVAMPLSKYEDFFLLCEERLGLRKLLENEEKALASENTACVE</sequence>
<feature type="non-terminal residue" evidence="2">
    <location>
        <position position="510"/>
    </location>
</feature>
<comment type="caution">
    <text evidence="2">The sequence shown here is derived from an EMBL/GenBank/DDBJ whole genome shotgun (WGS) entry which is preliminary data.</text>
</comment>